<reference evidence="15" key="1">
    <citation type="submission" date="2025-08" db="UniProtKB">
        <authorList>
            <consortium name="RefSeq"/>
        </authorList>
    </citation>
    <scope>IDENTIFICATION</scope>
</reference>
<evidence type="ECO:0000256" key="8">
    <source>
        <dbReference type="ARBA" id="ARBA00022989"/>
    </source>
</evidence>
<feature type="domain" description="Cadherin" evidence="13">
    <location>
        <begin position="382"/>
        <end position="485"/>
    </location>
</feature>
<evidence type="ECO:0000256" key="10">
    <source>
        <dbReference type="ARBA" id="ARBA00023180"/>
    </source>
</evidence>
<feature type="domain" description="Cadherin" evidence="13">
    <location>
        <begin position="268"/>
        <end position="375"/>
    </location>
</feature>
<evidence type="ECO:0000256" key="11">
    <source>
        <dbReference type="PROSITE-ProRule" id="PRU00043"/>
    </source>
</evidence>
<evidence type="ECO:0000313" key="15">
    <source>
        <dbReference type="RefSeq" id="XP_036365164.1"/>
    </source>
</evidence>
<dbReference type="PANTHER" id="PTHR24028">
    <property type="entry name" value="CADHERIN-87A"/>
    <property type="match status" value="1"/>
</dbReference>
<sequence length="883" mass="99660">MVTKRQQLTKYFTCFTPITVIPSNMLLSISIFFILLHCCQCVDLIYHVQEEKDANTFVGDIASNSQLFASLSSQNYEHITFTQLKRRMSSSSLLFNVTKSGKLYTAQRLDADSLCTYNKECSKIVKVAVRQAEAFLKVLKIKVIIEDINDHQPVFSDKQIDLQFYETDGKGTKKSAPSAIDGDMGVLNSKINYRLKNNVNQTFSLFVSKRVDGVSTLEIILEKKLDREIKDLYLVQVVAQDGGSPPQQCILNVHISVIDENDNRPVFFKNLYNVSVKNTHLRMRPVVILSAKDKDSGENSHVSYYFSPKTSAIARDHFRINKETGEIFLDKTSKLNEKMTFKLFIEARDGGSPPLSSIATVIVSVLNQENNAPTIDVDFVSVLTENTTKIVESTKVDSFIAYVMVTDNDVGHNGEVTCDLKHEKFKLSAISSKEYKVILKERVDREIEDHYIITITCQDHGFPPLQRERKFSLQLMDVNDVQPMFTKDTFKFLTYENEKPSFPVGFVNATDPDLGLGGKLSYALFDKDQFDIPFKITDNGFISTRKSLDREQNSIYKFQVLVRDNGSPSLNNTANVIVEIMDENDNAPYFTFPSVSPFSLDLHYHPQSDTEITVLRASDRDSHVNAFLTYELIGGNDKRLFMINAHSGILSFSRAVYQNDAGSYELQFIVKDSGNPVLSATTILSLTLTVSNKTSTMLTAVQIQSSDMIDVNLVIIIVVVAVVLSIAIVIFITTCIVKYNYPRNANHGTDVNTSYQSRSEMRNLIYQTNNRVSMTRGQNEGMSPNTPSMRSRGQFYPEIESQKPSTMIRTLSKSSQMYSQPVTVTSGGEPMEQNIVMVPNYLSDTMSTKRDSGHNWNEGETKQYEEIPGLYNFRHISSTSKMD</sequence>
<keyword evidence="4" id="KW-0732">Signal</keyword>
<proteinExistence type="predicted"/>
<keyword evidence="5" id="KW-0677">Repeat</keyword>
<dbReference type="FunFam" id="2.60.40.60:FF:000020">
    <property type="entry name" value="Dachsous cadherin-related 1b"/>
    <property type="match status" value="1"/>
</dbReference>
<dbReference type="GO" id="GO:0007156">
    <property type="term" value="P:homophilic cell adhesion via plasma membrane adhesion molecules"/>
    <property type="evidence" value="ECO:0007669"/>
    <property type="project" value="InterPro"/>
</dbReference>
<name>A0A7E6FBN8_9MOLL</name>
<dbReference type="FunFam" id="2.60.40.60:FF:000004">
    <property type="entry name" value="Protocadherin 1 gamma 2"/>
    <property type="match status" value="1"/>
</dbReference>
<evidence type="ECO:0000313" key="14">
    <source>
        <dbReference type="Proteomes" id="UP000515154"/>
    </source>
</evidence>
<evidence type="ECO:0000256" key="5">
    <source>
        <dbReference type="ARBA" id="ARBA00022737"/>
    </source>
</evidence>
<keyword evidence="9 12" id="KW-0472">Membrane</keyword>
<dbReference type="SMART" id="SM00112">
    <property type="entry name" value="CA"/>
    <property type="match status" value="6"/>
</dbReference>
<keyword evidence="3 12" id="KW-0812">Transmembrane</keyword>
<evidence type="ECO:0000256" key="12">
    <source>
        <dbReference type="SAM" id="Phobius"/>
    </source>
</evidence>
<dbReference type="FunFam" id="2.60.40.60:FF:000002">
    <property type="entry name" value="Protocadherin alpha 2"/>
    <property type="match status" value="1"/>
</dbReference>
<feature type="domain" description="Cadherin" evidence="13">
    <location>
        <begin position="156"/>
        <end position="267"/>
    </location>
</feature>
<organism evidence="14 15">
    <name type="scientific">Octopus sinensis</name>
    <name type="common">East Asian common octopus</name>
    <dbReference type="NCBI Taxonomy" id="2607531"/>
    <lineage>
        <taxon>Eukaryota</taxon>
        <taxon>Metazoa</taxon>
        <taxon>Spiralia</taxon>
        <taxon>Lophotrochozoa</taxon>
        <taxon>Mollusca</taxon>
        <taxon>Cephalopoda</taxon>
        <taxon>Coleoidea</taxon>
        <taxon>Octopodiformes</taxon>
        <taxon>Octopoda</taxon>
        <taxon>Incirrata</taxon>
        <taxon>Octopodidae</taxon>
        <taxon>Octopus</taxon>
    </lineage>
</organism>
<keyword evidence="2" id="KW-1003">Cell membrane</keyword>
<evidence type="ECO:0000259" key="13">
    <source>
        <dbReference type="PROSITE" id="PS50268"/>
    </source>
</evidence>
<dbReference type="Proteomes" id="UP000515154">
    <property type="component" value="Linkage group LG14"/>
</dbReference>
<feature type="domain" description="Cadherin" evidence="13">
    <location>
        <begin position="594"/>
        <end position="698"/>
    </location>
</feature>
<feature type="transmembrane region" description="Helical" evidence="12">
    <location>
        <begin position="12"/>
        <end position="36"/>
    </location>
</feature>
<dbReference type="PROSITE" id="PS50268">
    <property type="entry name" value="CADHERIN_2"/>
    <property type="match status" value="6"/>
</dbReference>
<feature type="transmembrane region" description="Helical" evidence="12">
    <location>
        <begin position="713"/>
        <end position="737"/>
    </location>
</feature>
<dbReference type="GO" id="GO:0005886">
    <property type="term" value="C:plasma membrane"/>
    <property type="evidence" value="ECO:0007669"/>
    <property type="project" value="UniProtKB-SubCell"/>
</dbReference>
<feature type="domain" description="Cadherin" evidence="13">
    <location>
        <begin position="486"/>
        <end position="590"/>
    </location>
</feature>
<feature type="domain" description="Cadherin" evidence="13">
    <location>
        <begin position="53"/>
        <end position="155"/>
    </location>
</feature>
<dbReference type="Gene3D" id="2.60.40.60">
    <property type="entry name" value="Cadherins"/>
    <property type="match status" value="6"/>
</dbReference>
<dbReference type="CDD" id="cd11304">
    <property type="entry name" value="Cadherin_repeat"/>
    <property type="match status" value="6"/>
</dbReference>
<dbReference type="InterPro" id="IPR020894">
    <property type="entry name" value="Cadherin_CS"/>
</dbReference>
<dbReference type="PRINTS" id="PR00205">
    <property type="entry name" value="CADHERIN"/>
</dbReference>
<dbReference type="InterPro" id="IPR002126">
    <property type="entry name" value="Cadherin-like_dom"/>
</dbReference>
<evidence type="ECO:0000256" key="9">
    <source>
        <dbReference type="ARBA" id="ARBA00023136"/>
    </source>
</evidence>
<keyword evidence="8 12" id="KW-1133">Transmembrane helix</keyword>
<protein>
    <submittedName>
        <fullName evidence="15">Protocadherin beta-2-like isoform X1</fullName>
    </submittedName>
</protein>
<dbReference type="PROSITE" id="PS00232">
    <property type="entry name" value="CADHERIN_1"/>
    <property type="match status" value="2"/>
</dbReference>
<dbReference type="Pfam" id="PF00028">
    <property type="entry name" value="Cadherin"/>
    <property type="match status" value="4"/>
</dbReference>
<gene>
    <name evidence="15" type="primary">LOC115219115</name>
</gene>
<accession>A0A7E6FBN8</accession>
<evidence type="ECO:0000256" key="3">
    <source>
        <dbReference type="ARBA" id="ARBA00022692"/>
    </source>
</evidence>
<keyword evidence="6 11" id="KW-0106">Calcium</keyword>
<keyword evidence="10" id="KW-0325">Glycoprotein</keyword>
<keyword evidence="7" id="KW-0130">Cell adhesion</keyword>
<comment type="subcellular location">
    <subcellularLocation>
        <location evidence="1">Cell membrane</location>
        <topology evidence="1">Single-pass type I membrane protein</topology>
    </subcellularLocation>
</comment>
<evidence type="ECO:0000256" key="6">
    <source>
        <dbReference type="ARBA" id="ARBA00022837"/>
    </source>
</evidence>
<evidence type="ECO:0000256" key="7">
    <source>
        <dbReference type="ARBA" id="ARBA00022889"/>
    </source>
</evidence>
<evidence type="ECO:0000256" key="2">
    <source>
        <dbReference type="ARBA" id="ARBA00022475"/>
    </source>
</evidence>
<dbReference type="RefSeq" id="XP_036365164.1">
    <property type="nucleotide sequence ID" value="XM_036509271.1"/>
</dbReference>
<dbReference type="GO" id="GO:0005509">
    <property type="term" value="F:calcium ion binding"/>
    <property type="evidence" value="ECO:0007669"/>
    <property type="project" value="UniProtKB-UniRule"/>
</dbReference>
<dbReference type="PANTHER" id="PTHR24028:SF146">
    <property type="entry name" value="CADHERIN 96CB, ISOFORM D-RELATED"/>
    <property type="match status" value="1"/>
</dbReference>
<dbReference type="FunFam" id="2.60.40.60:FF:000007">
    <property type="entry name" value="Protocadherin alpha 2"/>
    <property type="match status" value="1"/>
</dbReference>
<dbReference type="SUPFAM" id="SSF49313">
    <property type="entry name" value="Cadherin-like"/>
    <property type="match status" value="5"/>
</dbReference>
<dbReference type="AlphaFoldDB" id="A0A7E6FBN8"/>
<keyword evidence="14" id="KW-1185">Reference proteome</keyword>
<evidence type="ECO:0000256" key="1">
    <source>
        <dbReference type="ARBA" id="ARBA00004251"/>
    </source>
</evidence>
<dbReference type="InterPro" id="IPR015919">
    <property type="entry name" value="Cadherin-like_sf"/>
</dbReference>
<dbReference type="InterPro" id="IPR050174">
    <property type="entry name" value="Protocadherin/Cadherin-CA"/>
</dbReference>
<evidence type="ECO:0000256" key="4">
    <source>
        <dbReference type="ARBA" id="ARBA00022729"/>
    </source>
</evidence>